<evidence type="ECO:0000256" key="4">
    <source>
        <dbReference type="ARBA" id="ARBA00022679"/>
    </source>
</evidence>
<keyword evidence="4 5" id="KW-0808">Transferase</keyword>
<dbReference type="Proteomes" id="UP000275368">
    <property type="component" value="Chromosome"/>
</dbReference>
<dbReference type="Pfam" id="PF00535">
    <property type="entry name" value="Glycos_transf_2"/>
    <property type="match status" value="1"/>
</dbReference>
<dbReference type="InterPro" id="IPR029044">
    <property type="entry name" value="Nucleotide-diphossugar_trans"/>
</dbReference>
<dbReference type="CDD" id="cd04186">
    <property type="entry name" value="GT_2_like_c"/>
    <property type="match status" value="1"/>
</dbReference>
<dbReference type="GO" id="GO:0016757">
    <property type="term" value="F:glycosyltransferase activity"/>
    <property type="evidence" value="ECO:0007669"/>
    <property type="project" value="UniProtKB-KW"/>
</dbReference>
<keyword evidence="3" id="KW-0328">Glycosyltransferase</keyword>
<dbReference type="InterPro" id="IPR001173">
    <property type="entry name" value="Glyco_trans_2-like"/>
</dbReference>
<dbReference type="OrthoDB" id="8936324at2"/>
<evidence type="ECO:0000313" key="5">
    <source>
        <dbReference type="EMBL" id="BBH18684.1"/>
    </source>
</evidence>
<reference evidence="5 6" key="1">
    <citation type="submission" date="2018-11" db="EMBL/GenBank/DDBJ databases">
        <title>Complete genome sequence of Paenibacillus baekrokdamisoli strain KCTC 33723.</title>
        <authorList>
            <person name="Kang S.W."/>
            <person name="Lee K.C."/>
            <person name="Kim K.K."/>
            <person name="Kim J.S."/>
            <person name="Kim D.S."/>
            <person name="Ko S.H."/>
            <person name="Yang S.H."/>
            <person name="Lee J.S."/>
        </authorList>
    </citation>
    <scope>NUCLEOTIDE SEQUENCE [LARGE SCALE GENOMIC DNA]</scope>
    <source>
        <strain evidence="5 6">KCTC 33723</strain>
    </source>
</reference>
<dbReference type="KEGG" id="pbk:Back11_00290"/>
<dbReference type="SUPFAM" id="SSF53448">
    <property type="entry name" value="Nucleotide-diphospho-sugar transferases"/>
    <property type="match status" value="1"/>
</dbReference>
<sequence length="249" mass="28324">MRNQTSIILPSYNGLELLQQSIGAIRMYTNEQETPYELIVVDNGSNDGSCEWCRIEGITFISMPTNSGFPRACNKGMRLAAGDSLLLLNNDVTVTHGWLSELTETLFSQAEIGLVGPVTNHASGKQQVSYPFSSLQEFHRMAAEVRSKVELASEPVMRLIGFCLLIKREVYERIGELDERFTPGHYEDDDYCLRARMQGYSLQMCTNVFVHHEGSVSFKRSNPEEVQQLIERNRQQFITKWQIDPACFI</sequence>
<evidence type="ECO:0000313" key="6">
    <source>
        <dbReference type="Proteomes" id="UP000275368"/>
    </source>
</evidence>
<dbReference type="RefSeq" id="WP_125653150.1">
    <property type="nucleotide sequence ID" value="NZ_AP019308.1"/>
</dbReference>
<protein>
    <submittedName>
        <fullName evidence="5">Glycosyl transferase</fullName>
    </submittedName>
</protein>
<dbReference type="PANTHER" id="PTHR43179">
    <property type="entry name" value="RHAMNOSYLTRANSFERASE WBBL"/>
    <property type="match status" value="1"/>
</dbReference>
<keyword evidence="6" id="KW-1185">Reference proteome</keyword>
<organism evidence="5 6">
    <name type="scientific">Paenibacillus baekrokdamisoli</name>
    <dbReference type="NCBI Taxonomy" id="1712516"/>
    <lineage>
        <taxon>Bacteria</taxon>
        <taxon>Bacillati</taxon>
        <taxon>Bacillota</taxon>
        <taxon>Bacilli</taxon>
        <taxon>Bacillales</taxon>
        <taxon>Paenibacillaceae</taxon>
        <taxon>Paenibacillus</taxon>
    </lineage>
</organism>
<dbReference type="PANTHER" id="PTHR43179:SF12">
    <property type="entry name" value="GALACTOFURANOSYLTRANSFERASE GLFT2"/>
    <property type="match status" value="1"/>
</dbReference>
<dbReference type="EMBL" id="AP019308">
    <property type="protein sequence ID" value="BBH18684.1"/>
    <property type="molecule type" value="Genomic_DNA"/>
</dbReference>
<evidence type="ECO:0000256" key="3">
    <source>
        <dbReference type="ARBA" id="ARBA00022676"/>
    </source>
</evidence>
<dbReference type="AlphaFoldDB" id="A0A3G9J5S0"/>
<gene>
    <name evidence="5" type="ORF">Back11_00290</name>
</gene>
<comment type="similarity">
    <text evidence="2">Belongs to the glycosyltransferase 2 family.</text>
</comment>
<evidence type="ECO:0000256" key="1">
    <source>
        <dbReference type="ARBA" id="ARBA00004776"/>
    </source>
</evidence>
<evidence type="ECO:0000256" key="2">
    <source>
        <dbReference type="ARBA" id="ARBA00006739"/>
    </source>
</evidence>
<proteinExistence type="inferred from homology"/>
<accession>A0A3G9J5S0</accession>
<comment type="pathway">
    <text evidence="1">Cell wall biogenesis; cell wall polysaccharide biosynthesis.</text>
</comment>
<name>A0A3G9J5S0_9BACL</name>
<dbReference type="Gene3D" id="3.90.550.10">
    <property type="entry name" value="Spore Coat Polysaccharide Biosynthesis Protein SpsA, Chain A"/>
    <property type="match status" value="1"/>
</dbReference>